<dbReference type="GO" id="GO:0016020">
    <property type="term" value="C:membrane"/>
    <property type="evidence" value="ECO:0007669"/>
    <property type="project" value="UniProtKB-SubCell"/>
</dbReference>
<sequence>MPSHAFLHRRAARALVRRKADEVHILDARFSPTATFAEMTEIQPPNPILFTPPARTHGHHRPTRTAPVLPPLLTHKPPKPTTPIVPITPVTRPTPPAITRATTSATVSSLATVSTTSSVVPSTTSRVVTPSITPSSTIAPELDTVTSLTTVRHISSAASSASSTPSPTSGVNYGAIVGGVGGGVAAIAAISFAVLFFMRRMRKRRDEAIDFNPQDFRRSAVLLPDPPTHEDTVARGYNPPPPGPPMMEQPQQTPISMASAGYNEPYYRQEGAAYGAYSQYQEQYPSQGAYSNSPLPNPGGAAVSPYGHNPIALSPSLASPYEVTTPRPAGMSRQLTVDSHSHVPSTKSAQIPANDYVDLSRSSVSPFQAAQYAEISRRLKDIPSSAVAEDPATSPAELYATQQKDLPAIPPKHAGGPSISDGDTTYQARIGSTSPPMPTTNAADYTAPGPVSPAPVAVAALSHSVSSSSAALPSPSFVTAASSRQSMSPPAGTLSVQTSHFPMLSTDSFSHEQLEFPVPPSPTLSYSSRYRVDSSPPTLPEITVQDRYSVSSYIPQSPMIGSGYISGVSDMTMSGASGIGNMGLQSLPGSARSDGKFVPTKSPLASSVVVATPTQTHMSVFAAQQDRMLHDGSTVAAPMPSTAKPVMNQPQTEATATTGSKTGEKRVTVYDPDDAYGGI</sequence>
<dbReference type="Proteomes" id="UP000008493">
    <property type="component" value="Unassembled WGS sequence"/>
</dbReference>
<dbReference type="AlphaFoldDB" id="K5XEI2"/>
<dbReference type="GO" id="GO:0071944">
    <property type="term" value="C:cell periphery"/>
    <property type="evidence" value="ECO:0007669"/>
    <property type="project" value="UniProtKB-ARBA"/>
</dbReference>
<reference evidence="8" key="1">
    <citation type="journal article" date="2012" name="Proc. Natl. Acad. Sci. U.S.A.">
        <title>Genome sequence of the button mushroom Agaricus bisporus reveals mechanisms governing adaptation to a humic-rich ecological niche.</title>
        <authorList>
            <person name="Morin E."/>
            <person name="Kohler A."/>
            <person name="Baker A.R."/>
            <person name="Foulongne-Oriol M."/>
            <person name="Lombard V."/>
            <person name="Nagy L.G."/>
            <person name="Ohm R.A."/>
            <person name="Patyshakuliyeva A."/>
            <person name="Brun A."/>
            <person name="Aerts A.L."/>
            <person name="Bailey A.M."/>
            <person name="Billette C."/>
            <person name="Coutinho P.M."/>
            <person name="Deakin G."/>
            <person name="Doddapaneni H."/>
            <person name="Floudas D."/>
            <person name="Grimwood J."/>
            <person name="Hilden K."/>
            <person name="Kuees U."/>
            <person name="LaButti K.M."/>
            <person name="Lapidus A."/>
            <person name="Lindquist E.A."/>
            <person name="Lucas S.M."/>
            <person name="Murat C."/>
            <person name="Riley R.W."/>
            <person name="Salamov A.A."/>
            <person name="Schmutz J."/>
            <person name="Subramanian V."/>
            <person name="Woesten H.A.B."/>
            <person name="Xu J."/>
            <person name="Eastwood D.C."/>
            <person name="Foster G.D."/>
            <person name="Sonnenberg A.S."/>
            <person name="Cullen D."/>
            <person name="de Vries R.P."/>
            <person name="Lundell T."/>
            <person name="Hibbett D.S."/>
            <person name="Henrissat B."/>
            <person name="Burton K.S."/>
            <person name="Kerrigan R.W."/>
            <person name="Challen M.P."/>
            <person name="Grigoriev I.V."/>
            <person name="Martin F."/>
        </authorList>
    </citation>
    <scope>NUCLEOTIDE SEQUENCE [LARGE SCALE GENOMIC DNA]</scope>
    <source>
        <strain evidence="8">JB137-S8 / ATCC MYA-4627 / FGSC 10392</strain>
    </source>
</reference>
<dbReference type="OrthoDB" id="3263296at2759"/>
<dbReference type="InterPro" id="IPR051694">
    <property type="entry name" value="Immunoregulatory_rcpt-like"/>
</dbReference>
<dbReference type="HOGENOM" id="CLU_024409_0_0_1"/>
<evidence type="ECO:0000256" key="5">
    <source>
        <dbReference type="SAM" id="MobiDB-lite"/>
    </source>
</evidence>
<evidence type="ECO:0000256" key="6">
    <source>
        <dbReference type="SAM" id="Phobius"/>
    </source>
</evidence>
<accession>K5XEI2</accession>
<dbReference type="PANTHER" id="PTHR15549">
    <property type="entry name" value="PAIRED IMMUNOGLOBULIN-LIKE TYPE 2 RECEPTOR"/>
    <property type="match status" value="1"/>
</dbReference>
<dbReference type="InParanoid" id="K5XEI2"/>
<dbReference type="PANTHER" id="PTHR15549:SF33">
    <property type="entry name" value="MEMBRANE PROTEIN WSC4, PUTATIVE (AFU_ORTHOLOGUE AFUA_5G09020)-RELATED"/>
    <property type="match status" value="1"/>
</dbReference>
<feature type="transmembrane region" description="Helical" evidence="6">
    <location>
        <begin position="173"/>
        <end position="197"/>
    </location>
</feature>
<evidence type="ECO:0000313" key="8">
    <source>
        <dbReference type="Proteomes" id="UP000008493"/>
    </source>
</evidence>
<dbReference type="OMA" id="QYSEISH"/>
<feature type="region of interest" description="Disordered" evidence="5">
    <location>
        <begin position="219"/>
        <end position="252"/>
    </location>
</feature>
<organism evidence="7 8">
    <name type="scientific">Agaricus bisporus var. burnettii (strain JB137-S8 / ATCC MYA-4627 / FGSC 10392)</name>
    <name type="common">White button mushroom</name>
    <dbReference type="NCBI Taxonomy" id="597362"/>
    <lineage>
        <taxon>Eukaryota</taxon>
        <taxon>Fungi</taxon>
        <taxon>Dikarya</taxon>
        <taxon>Basidiomycota</taxon>
        <taxon>Agaricomycotina</taxon>
        <taxon>Agaricomycetes</taxon>
        <taxon>Agaricomycetidae</taxon>
        <taxon>Agaricales</taxon>
        <taxon>Agaricineae</taxon>
        <taxon>Agaricaceae</taxon>
        <taxon>Agaricus</taxon>
    </lineage>
</organism>
<dbReference type="GeneID" id="18826409"/>
<feature type="region of interest" description="Disordered" evidence="5">
    <location>
        <begin position="407"/>
        <end position="446"/>
    </location>
</feature>
<feature type="compositionally biased region" description="Polar residues" evidence="5">
    <location>
        <begin position="421"/>
        <end position="443"/>
    </location>
</feature>
<feature type="compositionally biased region" description="Polar residues" evidence="5">
    <location>
        <begin position="648"/>
        <end position="661"/>
    </location>
</feature>
<evidence type="ECO:0000256" key="2">
    <source>
        <dbReference type="ARBA" id="ARBA00022692"/>
    </source>
</evidence>
<feature type="region of interest" description="Disordered" evidence="5">
    <location>
        <begin position="55"/>
        <end position="95"/>
    </location>
</feature>
<feature type="compositionally biased region" description="Low complexity" evidence="5">
    <location>
        <begin position="82"/>
        <end position="95"/>
    </location>
</feature>
<protein>
    <submittedName>
        <fullName evidence="7">Uncharacterized protein</fullName>
    </submittedName>
</protein>
<keyword evidence="3 6" id="KW-1133">Transmembrane helix</keyword>
<dbReference type="eggNOG" id="ENOG502SA67">
    <property type="taxonomic scope" value="Eukaryota"/>
</dbReference>
<evidence type="ECO:0000313" key="7">
    <source>
        <dbReference type="EMBL" id="EKM81567.1"/>
    </source>
</evidence>
<gene>
    <name evidence="7" type="ORF">AGABI1DRAFT_125942</name>
</gene>
<dbReference type="EMBL" id="JH971387">
    <property type="protein sequence ID" value="EKM81567.1"/>
    <property type="molecule type" value="Genomic_DNA"/>
</dbReference>
<keyword evidence="2 6" id="KW-0812">Transmembrane</keyword>
<dbReference type="KEGG" id="abp:AGABI1DRAFT125942"/>
<evidence type="ECO:0000256" key="1">
    <source>
        <dbReference type="ARBA" id="ARBA00004167"/>
    </source>
</evidence>
<feature type="compositionally biased region" description="Pro residues" evidence="5">
    <location>
        <begin position="238"/>
        <end position="247"/>
    </location>
</feature>
<keyword evidence="8" id="KW-1185">Reference proteome</keyword>
<proteinExistence type="predicted"/>
<evidence type="ECO:0000256" key="4">
    <source>
        <dbReference type="ARBA" id="ARBA00023136"/>
    </source>
</evidence>
<comment type="subcellular location">
    <subcellularLocation>
        <location evidence="1">Membrane</location>
        <topology evidence="1">Single-pass membrane protein</topology>
    </subcellularLocation>
</comment>
<evidence type="ECO:0000256" key="3">
    <source>
        <dbReference type="ARBA" id="ARBA00022989"/>
    </source>
</evidence>
<feature type="region of interest" description="Disordered" evidence="5">
    <location>
        <begin position="641"/>
        <end position="665"/>
    </location>
</feature>
<dbReference type="RefSeq" id="XP_007327456.1">
    <property type="nucleotide sequence ID" value="XM_007327394.1"/>
</dbReference>
<keyword evidence="4 6" id="KW-0472">Membrane</keyword>
<name>K5XEI2_AGABU</name>